<evidence type="ECO:0000313" key="2">
    <source>
        <dbReference type="EMBL" id="KFE68934.1"/>
    </source>
</evidence>
<dbReference type="InterPro" id="IPR039315">
    <property type="entry name" value="CheW"/>
</dbReference>
<dbReference type="STRING" id="394096.DB31_6836"/>
<gene>
    <name evidence="2" type="ORF">DB31_6836</name>
</gene>
<comment type="caution">
    <text evidence="2">The sequence shown here is derived from an EMBL/GenBank/DDBJ whole genome shotgun (WGS) entry which is preliminary data.</text>
</comment>
<dbReference type="InterPro" id="IPR036061">
    <property type="entry name" value="CheW-like_dom_sf"/>
</dbReference>
<feature type="domain" description="CheW-like" evidence="1">
    <location>
        <begin position="1"/>
        <end position="122"/>
    </location>
</feature>
<dbReference type="EMBL" id="JMCB01000005">
    <property type="protein sequence ID" value="KFE68934.1"/>
    <property type="molecule type" value="Genomic_DNA"/>
</dbReference>
<dbReference type="Gene3D" id="2.40.50.180">
    <property type="entry name" value="CheA-289, Domain 4"/>
    <property type="match status" value="1"/>
</dbReference>
<dbReference type="SUPFAM" id="SSF50341">
    <property type="entry name" value="CheW-like"/>
    <property type="match status" value="1"/>
</dbReference>
<evidence type="ECO:0000259" key="1">
    <source>
        <dbReference type="PROSITE" id="PS50851"/>
    </source>
</evidence>
<reference evidence="2 3" key="1">
    <citation type="submission" date="2014-04" db="EMBL/GenBank/DDBJ databases">
        <title>Genome assembly of Hyalangium minutum DSM 14724.</title>
        <authorList>
            <person name="Sharma G."/>
            <person name="Subramanian S."/>
        </authorList>
    </citation>
    <scope>NUCLEOTIDE SEQUENCE [LARGE SCALE GENOMIC DNA]</scope>
    <source>
        <strain evidence="2 3">DSM 14724</strain>
    </source>
</reference>
<proteinExistence type="predicted"/>
<dbReference type="GO" id="GO:0007165">
    <property type="term" value="P:signal transduction"/>
    <property type="evidence" value="ECO:0007669"/>
    <property type="project" value="InterPro"/>
</dbReference>
<dbReference type="GO" id="GO:0006935">
    <property type="term" value="P:chemotaxis"/>
    <property type="evidence" value="ECO:0007669"/>
    <property type="project" value="InterPro"/>
</dbReference>
<name>A0A085WMM1_9BACT</name>
<sequence>MGEVIETLRPLPVSPVAGVPSFVRGVSVVRGEPTPVLSLAALMGGAASTEPRRFVLLRVSARQVALEVDEVLGLRELNASELGAVPPLLQGAASGHLEVLGTLDGQLLGALSAARLLPADAWSRLASSGGAA</sequence>
<protein>
    <recommendedName>
        <fullName evidence="1">CheW-like domain-containing protein</fullName>
    </recommendedName>
</protein>
<organism evidence="2 3">
    <name type="scientific">Hyalangium minutum</name>
    <dbReference type="NCBI Taxonomy" id="394096"/>
    <lineage>
        <taxon>Bacteria</taxon>
        <taxon>Pseudomonadati</taxon>
        <taxon>Myxococcota</taxon>
        <taxon>Myxococcia</taxon>
        <taxon>Myxococcales</taxon>
        <taxon>Cystobacterineae</taxon>
        <taxon>Archangiaceae</taxon>
        <taxon>Hyalangium</taxon>
    </lineage>
</organism>
<dbReference type="Proteomes" id="UP000028725">
    <property type="component" value="Unassembled WGS sequence"/>
</dbReference>
<dbReference type="GO" id="GO:0005829">
    <property type="term" value="C:cytosol"/>
    <property type="evidence" value="ECO:0007669"/>
    <property type="project" value="TreeGrafter"/>
</dbReference>
<dbReference type="PROSITE" id="PS50851">
    <property type="entry name" value="CHEW"/>
    <property type="match status" value="1"/>
</dbReference>
<dbReference type="AlphaFoldDB" id="A0A085WMM1"/>
<dbReference type="InterPro" id="IPR002545">
    <property type="entry name" value="CheW-lke_dom"/>
</dbReference>
<dbReference type="PANTHER" id="PTHR22617:SF43">
    <property type="entry name" value="PROTEIN PILI"/>
    <property type="match status" value="1"/>
</dbReference>
<evidence type="ECO:0000313" key="3">
    <source>
        <dbReference type="Proteomes" id="UP000028725"/>
    </source>
</evidence>
<keyword evidence="3" id="KW-1185">Reference proteome</keyword>
<dbReference type="Pfam" id="PF01584">
    <property type="entry name" value="CheW"/>
    <property type="match status" value="1"/>
</dbReference>
<dbReference type="PANTHER" id="PTHR22617">
    <property type="entry name" value="CHEMOTAXIS SENSOR HISTIDINE KINASE-RELATED"/>
    <property type="match status" value="1"/>
</dbReference>
<dbReference type="SMART" id="SM00260">
    <property type="entry name" value="CheW"/>
    <property type="match status" value="1"/>
</dbReference>
<accession>A0A085WMM1</accession>